<dbReference type="AlphaFoldDB" id="A0A370TQJ5"/>
<dbReference type="FunFam" id="1.10.287.110:FF:000069">
    <property type="entry name" value="ER associated DnaJ chaperone"/>
    <property type="match status" value="1"/>
</dbReference>
<dbReference type="Pfam" id="PF09320">
    <property type="entry name" value="DUF1977"/>
    <property type="match status" value="1"/>
</dbReference>
<dbReference type="PRINTS" id="PR00625">
    <property type="entry name" value="JDOMAIN"/>
</dbReference>
<dbReference type="GO" id="GO:0071218">
    <property type="term" value="P:cellular response to misfolded protein"/>
    <property type="evidence" value="ECO:0007669"/>
    <property type="project" value="TreeGrafter"/>
</dbReference>
<dbReference type="PROSITE" id="PS50076">
    <property type="entry name" value="DNAJ_2"/>
    <property type="match status" value="1"/>
</dbReference>
<dbReference type="EMBL" id="NPIC01000003">
    <property type="protein sequence ID" value="RDL37789.1"/>
    <property type="molecule type" value="Genomic_DNA"/>
</dbReference>
<dbReference type="InterPro" id="IPR051100">
    <property type="entry name" value="DnaJ_subfamily_B/C"/>
</dbReference>
<dbReference type="GO" id="GO:0030544">
    <property type="term" value="F:Hsp70 protein binding"/>
    <property type="evidence" value="ECO:0007669"/>
    <property type="project" value="TreeGrafter"/>
</dbReference>
<dbReference type="Proteomes" id="UP000254866">
    <property type="component" value="Unassembled WGS sequence"/>
</dbReference>
<evidence type="ECO:0000256" key="1">
    <source>
        <dbReference type="ARBA" id="ARBA00004167"/>
    </source>
</evidence>
<dbReference type="GO" id="GO:0005789">
    <property type="term" value="C:endoplasmic reticulum membrane"/>
    <property type="evidence" value="ECO:0007669"/>
    <property type="project" value="TreeGrafter"/>
</dbReference>
<dbReference type="PANTHER" id="PTHR43908:SF3">
    <property type="entry name" value="AT29763P-RELATED"/>
    <property type="match status" value="1"/>
</dbReference>
<feature type="domain" description="J" evidence="6">
    <location>
        <begin position="49"/>
        <end position="116"/>
    </location>
</feature>
<dbReference type="SMART" id="SM00271">
    <property type="entry name" value="DnaJ"/>
    <property type="match status" value="1"/>
</dbReference>
<dbReference type="SUPFAM" id="SSF46565">
    <property type="entry name" value="Chaperone J-domain"/>
    <property type="match status" value="1"/>
</dbReference>
<reference evidence="7 8" key="1">
    <citation type="journal article" date="2018" name="IMA Fungus">
        <title>IMA Genome-F 9: Draft genome sequence of Annulohypoxylon stygium, Aspergillus mulundensis, Berkeleyomyces basicola (syn. Thielaviopsis basicola), Ceratocystis smalleyi, two Cercospora beticola strains, Coleophoma cylindrospora, Fusarium fracticaudum, Phialophora cf. hyalina, and Morchella septimelata.</title>
        <authorList>
            <person name="Wingfield B.D."/>
            <person name="Bills G.F."/>
            <person name="Dong Y."/>
            <person name="Huang W."/>
            <person name="Nel W.J."/>
            <person name="Swalarsk-Parry B.S."/>
            <person name="Vaghefi N."/>
            <person name="Wilken P.M."/>
            <person name="An Z."/>
            <person name="de Beer Z.W."/>
            <person name="De Vos L."/>
            <person name="Chen L."/>
            <person name="Duong T.A."/>
            <person name="Gao Y."/>
            <person name="Hammerbacher A."/>
            <person name="Kikkert J.R."/>
            <person name="Li Y."/>
            <person name="Li H."/>
            <person name="Li K."/>
            <person name="Li Q."/>
            <person name="Liu X."/>
            <person name="Ma X."/>
            <person name="Naidoo K."/>
            <person name="Pethybridge S.J."/>
            <person name="Sun J."/>
            <person name="Steenkamp E.T."/>
            <person name="van der Nest M.A."/>
            <person name="van Wyk S."/>
            <person name="Wingfield M.J."/>
            <person name="Xiong C."/>
            <person name="Yue Q."/>
            <person name="Zhang X."/>
        </authorList>
    </citation>
    <scope>NUCLEOTIDE SEQUENCE [LARGE SCALE GENOMIC DNA]</scope>
    <source>
        <strain evidence="7 8">BP 5553</strain>
    </source>
</reference>
<evidence type="ECO:0000313" key="7">
    <source>
        <dbReference type="EMBL" id="RDL37789.1"/>
    </source>
</evidence>
<feature type="region of interest" description="Disordered" evidence="5">
    <location>
        <begin position="110"/>
        <end position="152"/>
    </location>
</feature>
<dbReference type="InterPro" id="IPR015399">
    <property type="entry name" value="DUF1977_DnaJ-like"/>
</dbReference>
<feature type="compositionally biased region" description="Basic and acidic residues" evidence="5">
    <location>
        <begin position="110"/>
        <end position="121"/>
    </location>
</feature>
<feature type="compositionally biased region" description="Gly residues" evidence="5">
    <location>
        <begin position="143"/>
        <end position="152"/>
    </location>
</feature>
<evidence type="ECO:0000256" key="4">
    <source>
        <dbReference type="ARBA" id="ARBA00023136"/>
    </source>
</evidence>
<dbReference type="GeneID" id="43598071"/>
<evidence type="ECO:0000256" key="3">
    <source>
        <dbReference type="ARBA" id="ARBA00022989"/>
    </source>
</evidence>
<evidence type="ECO:0000313" key="8">
    <source>
        <dbReference type="Proteomes" id="UP000254866"/>
    </source>
</evidence>
<feature type="region of interest" description="Disordered" evidence="5">
    <location>
        <begin position="207"/>
        <end position="227"/>
    </location>
</feature>
<evidence type="ECO:0000256" key="5">
    <source>
        <dbReference type="SAM" id="MobiDB-lite"/>
    </source>
</evidence>
<dbReference type="InterPro" id="IPR001623">
    <property type="entry name" value="DnaJ_domain"/>
</dbReference>
<protein>
    <submittedName>
        <fullName evidence="7">Chaperone J-domain-containing protein</fullName>
    </submittedName>
</protein>
<dbReference type="Pfam" id="PF00226">
    <property type="entry name" value="DnaJ"/>
    <property type="match status" value="1"/>
</dbReference>
<keyword evidence="3" id="KW-1133">Transmembrane helix</keyword>
<keyword evidence="2" id="KW-0812">Transmembrane</keyword>
<dbReference type="PANTHER" id="PTHR43908">
    <property type="entry name" value="AT29763P-RELATED"/>
    <property type="match status" value="1"/>
</dbReference>
<comment type="caution">
    <text evidence="7">The sequence shown here is derived from an EMBL/GenBank/DDBJ whole genome shotgun (WGS) entry which is preliminary data.</text>
</comment>
<gene>
    <name evidence="7" type="ORF">BP5553_05222</name>
</gene>
<dbReference type="InterPro" id="IPR036869">
    <property type="entry name" value="J_dom_sf"/>
</dbReference>
<evidence type="ECO:0000256" key="2">
    <source>
        <dbReference type="ARBA" id="ARBA00022692"/>
    </source>
</evidence>
<keyword evidence="8" id="KW-1185">Reference proteome</keyword>
<organism evidence="7 8">
    <name type="scientific">Venustampulla echinocandica</name>
    <dbReference type="NCBI Taxonomy" id="2656787"/>
    <lineage>
        <taxon>Eukaryota</taxon>
        <taxon>Fungi</taxon>
        <taxon>Dikarya</taxon>
        <taxon>Ascomycota</taxon>
        <taxon>Pezizomycotina</taxon>
        <taxon>Leotiomycetes</taxon>
        <taxon>Helotiales</taxon>
        <taxon>Pleuroascaceae</taxon>
        <taxon>Venustampulla</taxon>
    </lineage>
</organism>
<feature type="region of interest" description="Disordered" evidence="5">
    <location>
        <begin position="1"/>
        <end position="30"/>
    </location>
</feature>
<keyword evidence="4" id="KW-0472">Membrane</keyword>
<dbReference type="STRING" id="2656787.A0A370TQJ5"/>
<evidence type="ECO:0000259" key="6">
    <source>
        <dbReference type="PROSITE" id="PS50076"/>
    </source>
</evidence>
<sequence length="367" mass="40468">MPSATASGADAKGNGTAKNRDHNQGNQDRTYTLDQKAAVIRVRRCQPTAFYEILGLETVKTTVTDTEIKKAYRKMSLLTHPDKNGHEHADEAFKMVSRAFGVLGDKEKRTKYDKYGGDPDSRFGGGSAPQNPFSGFGQRASRGPGGAAGGGSMWEEEISPEEMFQRFFSGGMGGGGFGPFGGGGMFDNGPGFVFNLNGGPGVRVHQFGGARPRRRPRDPNAPEEPAPSLQSILTGILPLLLIFILPLLSSIFSDSDSSSRGPTMIFDGPEPPQTLARHSRNYKVEYWVNPVEVENFTPRNFQSLDQNADIQYVQELRIHCAQEEEARNRLVQEGQGWFFQDANKINKARSMEMRNCKRLSELGQRRS</sequence>
<dbReference type="RefSeq" id="XP_031870445.1">
    <property type="nucleotide sequence ID" value="XM_032013845.1"/>
</dbReference>
<dbReference type="CDD" id="cd06257">
    <property type="entry name" value="DnaJ"/>
    <property type="match status" value="1"/>
</dbReference>
<dbReference type="Gene3D" id="1.10.287.110">
    <property type="entry name" value="DnaJ domain"/>
    <property type="match status" value="1"/>
</dbReference>
<dbReference type="OrthoDB" id="1507364at2759"/>
<proteinExistence type="predicted"/>
<comment type="subcellular location">
    <subcellularLocation>
        <location evidence="1">Membrane</location>
        <topology evidence="1">Single-pass membrane protein</topology>
    </subcellularLocation>
</comment>
<accession>A0A370TQJ5</accession>
<name>A0A370TQJ5_9HELO</name>